<protein>
    <submittedName>
        <fullName evidence="2">Uncharacterized protein</fullName>
    </submittedName>
</protein>
<dbReference type="EMBL" id="CP020919">
    <property type="protein sequence ID" value="AWG25518.1"/>
    <property type="molecule type" value="Genomic_DNA"/>
</dbReference>
<keyword evidence="1" id="KW-0472">Membrane</keyword>
<name>A0A2S1LP89_9FLAO</name>
<dbReference type="AlphaFoldDB" id="A0A2S1LP89"/>
<evidence type="ECO:0000313" key="3">
    <source>
        <dbReference type="Proteomes" id="UP000244677"/>
    </source>
</evidence>
<dbReference type="KEGG" id="fki:FK004_09855"/>
<evidence type="ECO:0000313" key="2">
    <source>
        <dbReference type="EMBL" id="AWG25518.1"/>
    </source>
</evidence>
<proteinExistence type="predicted"/>
<reference evidence="2 3" key="1">
    <citation type="submission" date="2017-04" db="EMBL/GenBank/DDBJ databases">
        <title>Complete genome sequence of Flavobacterium kingsejong AJ004.</title>
        <authorList>
            <person name="Lee P.C."/>
        </authorList>
    </citation>
    <scope>NUCLEOTIDE SEQUENCE [LARGE SCALE GENOMIC DNA]</scope>
    <source>
        <strain evidence="2 3">AJ004</strain>
    </source>
</reference>
<keyword evidence="1" id="KW-0812">Transmembrane</keyword>
<gene>
    <name evidence="2" type="ORF">FK004_09855</name>
</gene>
<dbReference type="Proteomes" id="UP000244677">
    <property type="component" value="Chromosome"/>
</dbReference>
<dbReference type="RefSeq" id="WP_108737108.1">
    <property type="nucleotide sequence ID" value="NZ_CP020919.1"/>
</dbReference>
<organism evidence="2 3">
    <name type="scientific">Flavobacterium kingsejongi</name>
    <dbReference type="NCBI Taxonomy" id="1678728"/>
    <lineage>
        <taxon>Bacteria</taxon>
        <taxon>Pseudomonadati</taxon>
        <taxon>Bacteroidota</taxon>
        <taxon>Flavobacteriia</taxon>
        <taxon>Flavobacteriales</taxon>
        <taxon>Flavobacteriaceae</taxon>
        <taxon>Flavobacterium</taxon>
    </lineage>
</organism>
<feature type="transmembrane region" description="Helical" evidence="1">
    <location>
        <begin position="35"/>
        <end position="55"/>
    </location>
</feature>
<feature type="transmembrane region" description="Helical" evidence="1">
    <location>
        <begin position="93"/>
        <end position="113"/>
    </location>
</feature>
<accession>A0A2S1LP89</accession>
<keyword evidence="1" id="KW-1133">Transmembrane helix</keyword>
<keyword evidence="3" id="KW-1185">Reference proteome</keyword>
<evidence type="ECO:0000256" key="1">
    <source>
        <dbReference type="SAM" id="Phobius"/>
    </source>
</evidence>
<feature type="transmembrane region" description="Helical" evidence="1">
    <location>
        <begin position="61"/>
        <end position="81"/>
    </location>
</feature>
<sequence>MRPETIYDLLEINTPEKESPQQLLARPKQNIVKHLLLRIFYPIAFVLLICAYWEWEGTNDSLAFLLLIAVVFLAVMLFLLIEAIVLHIQKKYILRNTNLAILLLAILVSTVIISQA</sequence>